<name>A0A915D2V1_9BILA</name>
<dbReference type="Proteomes" id="UP000887574">
    <property type="component" value="Unplaced"/>
</dbReference>
<reference evidence="5" key="1">
    <citation type="submission" date="2022-11" db="UniProtKB">
        <authorList>
            <consortium name="WormBaseParasite"/>
        </authorList>
    </citation>
    <scope>IDENTIFICATION</scope>
</reference>
<dbReference type="InterPro" id="IPR037231">
    <property type="entry name" value="NAP-like_sf"/>
</dbReference>
<feature type="region of interest" description="Disordered" evidence="3">
    <location>
        <begin position="1"/>
        <end position="28"/>
    </location>
</feature>
<accession>A0A915D2V1</accession>
<evidence type="ECO:0000313" key="4">
    <source>
        <dbReference type="Proteomes" id="UP000887574"/>
    </source>
</evidence>
<dbReference type="GO" id="GO:0006334">
    <property type="term" value="P:nucleosome assembly"/>
    <property type="evidence" value="ECO:0007669"/>
    <property type="project" value="InterPro"/>
</dbReference>
<sequence length="252" mass="29344">MGEPETKRAKVDEEVDKTGTGAQGDNKDYELETQKALEEIDKVQSEIDALNEQASEEILKVEQKYNQLRKPHFENRNNLIKSIPNFWVTAFVNHPQISRIITEDEEECLHYLTKVEVEEFDDIKSGYRIKFSFDTNPFFENTDIVKEFQLGNVEPCSNTTDIKWKTGKKKLTNGRDDEIPKCFFDWLCNNSDPIADDVAEVIKDDIWPNPLQYYLIPDVEGAMMKLKMGFLKKTTMMMAKKKVIPMRLLENF</sequence>
<evidence type="ECO:0000313" key="5">
    <source>
        <dbReference type="WBParaSite" id="jg15333"/>
    </source>
</evidence>
<proteinExistence type="inferred from homology"/>
<dbReference type="AlphaFoldDB" id="A0A915D2V1"/>
<protein>
    <submittedName>
        <fullName evidence="5">Protein SET</fullName>
    </submittedName>
</protein>
<evidence type="ECO:0000256" key="1">
    <source>
        <dbReference type="ARBA" id="ARBA00009947"/>
    </source>
</evidence>
<organism evidence="4 5">
    <name type="scientific">Ditylenchus dipsaci</name>
    <dbReference type="NCBI Taxonomy" id="166011"/>
    <lineage>
        <taxon>Eukaryota</taxon>
        <taxon>Metazoa</taxon>
        <taxon>Ecdysozoa</taxon>
        <taxon>Nematoda</taxon>
        <taxon>Chromadorea</taxon>
        <taxon>Rhabditida</taxon>
        <taxon>Tylenchina</taxon>
        <taxon>Tylenchomorpha</taxon>
        <taxon>Sphaerularioidea</taxon>
        <taxon>Anguinidae</taxon>
        <taxon>Anguininae</taxon>
        <taxon>Ditylenchus</taxon>
    </lineage>
</organism>
<keyword evidence="4" id="KW-1185">Reference proteome</keyword>
<dbReference type="WBParaSite" id="jg15333">
    <property type="protein sequence ID" value="jg15333"/>
    <property type="gene ID" value="jg15333"/>
</dbReference>
<comment type="similarity">
    <text evidence="1 2">Belongs to the nucleosome assembly protein (NAP) family.</text>
</comment>
<dbReference type="FunFam" id="3.30.1120.90:FF:000002">
    <property type="entry name" value="Testis-specific Y-encoded-like protein 2"/>
    <property type="match status" value="1"/>
</dbReference>
<dbReference type="Gene3D" id="3.30.1120.90">
    <property type="entry name" value="Nucleosome assembly protein"/>
    <property type="match status" value="1"/>
</dbReference>
<dbReference type="InterPro" id="IPR002164">
    <property type="entry name" value="NAP_family"/>
</dbReference>
<dbReference type="Gene3D" id="1.20.5.1500">
    <property type="match status" value="1"/>
</dbReference>
<feature type="compositionally biased region" description="Basic and acidic residues" evidence="3">
    <location>
        <begin position="1"/>
        <end position="12"/>
    </location>
</feature>
<dbReference type="PANTHER" id="PTHR11875">
    <property type="entry name" value="TESTIS-SPECIFIC Y-ENCODED PROTEIN"/>
    <property type="match status" value="1"/>
</dbReference>
<evidence type="ECO:0000256" key="2">
    <source>
        <dbReference type="RuleBase" id="RU003876"/>
    </source>
</evidence>
<dbReference type="Pfam" id="PF00956">
    <property type="entry name" value="NAP"/>
    <property type="match status" value="1"/>
</dbReference>
<dbReference type="SUPFAM" id="SSF143113">
    <property type="entry name" value="NAP-like"/>
    <property type="match status" value="1"/>
</dbReference>
<evidence type="ECO:0000256" key="3">
    <source>
        <dbReference type="SAM" id="MobiDB-lite"/>
    </source>
</evidence>
<dbReference type="GO" id="GO:0005634">
    <property type="term" value="C:nucleus"/>
    <property type="evidence" value="ECO:0007669"/>
    <property type="project" value="InterPro"/>
</dbReference>